<proteinExistence type="inferred from homology"/>
<feature type="transmembrane region" description="Helical" evidence="9">
    <location>
        <begin position="207"/>
        <end position="235"/>
    </location>
</feature>
<comment type="subcellular location">
    <subcellularLocation>
        <location evidence="1">Cell membrane</location>
        <topology evidence="1">Multi-pass membrane protein</topology>
    </subcellularLocation>
</comment>
<evidence type="ECO:0000256" key="8">
    <source>
        <dbReference type="SAM" id="MobiDB-lite"/>
    </source>
</evidence>
<feature type="transmembrane region" description="Helical" evidence="9">
    <location>
        <begin position="148"/>
        <end position="167"/>
    </location>
</feature>
<feature type="transmembrane region" description="Helical" evidence="9">
    <location>
        <begin position="12"/>
        <end position="43"/>
    </location>
</feature>
<comment type="caution">
    <text evidence="10">The sequence shown here is derived from an EMBL/GenBank/DDBJ whole genome shotgun (WGS) entry which is preliminary data.</text>
</comment>
<dbReference type="Proteomes" id="UP000576152">
    <property type="component" value="Unassembled WGS sequence"/>
</dbReference>
<organism evidence="10 11">
    <name type="scientific">Limimaricola variabilis</name>
    <dbReference type="NCBI Taxonomy" id="1492771"/>
    <lineage>
        <taxon>Bacteria</taxon>
        <taxon>Pseudomonadati</taxon>
        <taxon>Pseudomonadota</taxon>
        <taxon>Alphaproteobacteria</taxon>
        <taxon>Rhodobacterales</taxon>
        <taxon>Paracoccaceae</taxon>
        <taxon>Limimaricola</taxon>
    </lineage>
</organism>
<evidence type="ECO:0000256" key="2">
    <source>
        <dbReference type="ARBA" id="ARBA00009773"/>
    </source>
</evidence>
<feature type="transmembrane region" description="Helical" evidence="9">
    <location>
        <begin position="302"/>
        <end position="332"/>
    </location>
</feature>
<name>A0ABR6HNM2_9RHOB</name>
<dbReference type="InterPro" id="IPR002549">
    <property type="entry name" value="AI-2E-like"/>
</dbReference>
<evidence type="ECO:0000256" key="6">
    <source>
        <dbReference type="ARBA" id="ARBA00022989"/>
    </source>
</evidence>
<feature type="transmembrane region" description="Helical" evidence="9">
    <location>
        <begin position="266"/>
        <end position="282"/>
    </location>
</feature>
<evidence type="ECO:0000313" key="11">
    <source>
        <dbReference type="Proteomes" id="UP000576152"/>
    </source>
</evidence>
<keyword evidence="3" id="KW-0813">Transport</keyword>
<evidence type="ECO:0000256" key="7">
    <source>
        <dbReference type="ARBA" id="ARBA00023136"/>
    </source>
</evidence>
<accession>A0ABR6HNM2</accession>
<reference evidence="10 11" key="1">
    <citation type="submission" date="2020-08" db="EMBL/GenBank/DDBJ databases">
        <title>Genomic Encyclopedia of Type Strains, Phase III (KMG-III): the genomes of soil and plant-associated and newly described type strains.</title>
        <authorList>
            <person name="Whitman W."/>
        </authorList>
    </citation>
    <scope>NUCLEOTIDE SEQUENCE [LARGE SCALE GENOMIC DNA]</scope>
    <source>
        <strain evidence="10 11">CECT 8572</strain>
    </source>
</reference>
<feature type="transmembrane region" description="Helical" evidence="9">
    <location>
        <begin position="241"/>
        <end position="259"/>
    </location>
</feature>
<sequence>MALPIQQQARIWAVIAAVTFVLLWLLGDVILPFLLGGALAYLLDPVADRLERLGLSRSWAVAVIALGAVLVFAAAVLLLIPTLIRQTSQLVQTAPELFSGLRDWLALRFPDLMDESSTIRGQLDAIGAAVQARGGEIINGLLSSAMGVINLLVLFVVVPVVAVYLLVDWDRMVARIDELLPREHAPTIRQLAREVDRTLASFVRGQGLVCLILGTYYAVALALVGLNFGLVIGALAGLVTFIPYVGALVGGVLAIGLALFQFWGDWIWIGAVAGIFVTGQMIEGNILTPRLVGSSVGLHPVWLLFALAVFGALFGFVGMLAAVPIAASLGVFARFAIDRYQHSALYRGSDPTPPLEASETIASGAAQDAGTASPEGAWRGN</sequence>
<evidence type="ECO:0000256" key="5">
    <source>
        <dbReference type="ARBA" id="ARBA00022692"/>
    </source>
</evidence>
<evidence type="ECO:0000256" key="9">
    <source>
        <dbReference type="SAM" id="Phobius"/>
    </source>
</evidence>
<dbReference type="PANTHER" id="PTHR21716">
    <property type="entry name" value="TRANSMEMBRANE PROTEIN"/>
    <property type="match status" value="1"/>
</dbReference>
<dbReference type="Pfam" id="PF01594">
    <property type="entry name" value="AI-2E_transport"/>
    <property type="match status" value="1"/>
</dbReference>
<protein>
    <submittedName>
        <fullName evidence="10">PurR-regulated permease PerM</fullName>
    </submittedName>
</protein>
<evidence type="ECO:0000256" key="4">
    <source>
        <dbReference type="ARBA" id="ARBA00022475"/>
    </source>
</evidence>
<keyword evidence="7 9" id="KW-0472">Membrane</keyword>
<feature type="region of interest" description="Disordered" evidence="8">
    <location>
        <begin position="350"/>
        <end position="381"/>
    </location>
</feature>
<dbReference type="RefSeq" id="WP_343064594.1">
    <property type="nucleotide sequence ID" value="NZ_JACIBX010000005.1"/>
</dbReference>
<comment type="similarity">
    <text evidence="2">Belongs to the autoinducer-2 exporter (AI-2E) (TC 2.A.86) family.</text>
</comment>
<dbReference type="EMBL" id="JACIBX010000005">
    <property type="protein sequence ID" value="MBB3712150.1"/>
    <property type="molecule type" value="Genomic_DNA"/>
</dbReference>
<feature type="transmembrane region" description="Helical" evidence="9">
    <location>
        <begin position="55"/>
        <end position="80"/>
    </location>
</feature>
<evidence type="ECO:0000256" key="3">
    <source>
        <dbReference type="ARBA" id="ARBA00022448"/>
    </source>
</evidence>
<gene>
    <name evidence="10" type="ORF">FHS00_001727</name>
</gene>
<keyword evidence="4" id="KW-1003">Cell membrane</keyword>
<evidence type="ECO:0000313" key="10">
    <source>
        <dbReference type="EMBL" id="MBB3712150.1"/>
    </source>
</evidence>
<keyword evidence="5 9" id="KW-0812">Transmembrane</keyword>
<evidence type="ECO:0000256" key="1">
    <source>
        <dbReference type="ARBA" id="ARBA00004651"/>
    </source>
</evidence>
<keyword evidence="6 9" id="KW-1133">Transmembrane helix</keyword>
<keyword evidence="11" id="KW-1185">Reference proteome</keyword>
<dbReference type="PANTHER" id="PTHR21716:SF53">
    <property type="entry name" value="PERMEASE PERM-RELATED"/>
    <property type="match status" value="1"/>
</dbReference>